<sequence length="31" mass="3580">MGHDLYLLLHLTGIRPCQLEEFSHAFLIVNV</sequence>
<organism evidence="1">
    <name type="scientific">Rhizophora mucronata</name>
    <name type="common">Asiatic mangrove</name>
    <dbReference type="NCBI Taxonomy" id="61149"/>
    <lineage>
        <taxon>Eukaryota</taxon>
        <taxon>Viridiplantae</taxon>
        <taxon>Streptophyta</taxon>
        <taxon>Embryophyta</taxon>
        <taxon>Tracheophyta</taxon>
        <taxon>Spermatophyta</taxon>
        <taxon>Magnoliopsida</taxon>
        <taxon>eudicotyledons</taxon>
        <taxon>Gunneridae</taxon>
        <taxon>Pentapetalae</taxon>
        <taxon>rosids</taxon>
        <taxon>fabids</taxon>
        <taxon>Malpighiales</taxon>
        <taxon>Rhizophoraceae</taxon>
        <taxon>Rhizophora</taxon>
    </lineage>
</organism>
<accession>A0A2P2QKS9</accession>
<proteinExistence type="predicted"/>
<protein>
    <submittedName>
        <fullName evidence="1">Uncharacterized protein</fullName>
    </submittedName>
</protein>
<reference evidence="1" key="1">
    <citation type="submission" date="2018-02" db="EMBL/GenBank/DDBJ databases">
        <title>Rhizophora mucronata_Transcriptome.</title>
        <authorList>
            <person name="Meera S.P."/>
            <person name="Sreeshan A."/>
            <person name="Augustine A."/>
        </authorList>
    </citation>
    <scope>NUCLEOTIDE SEQUENCE</scope>
    <source>
        <tissue evidence="1">Leaf</tissue>
    </source>
</reference>
<dbReference type="EMBL" id="GGEC01087023">
    <property type="protein sequence ID" value="MBX67507.1"/>
    <property type="molecule type" value="Transcribed_RNA"/>
</dbReference>
<dbReference type="AlphaFoldDB" id="A0A2P2QKS9"/>
<name>A0A2P2QKS9_RHIMU</name>
<evidence type="ECO:0000313" key="1">
    <source>
        <dbReference type="EMBL" id="MBX67507.1"/>
    </source>
</evidence>